<feature type="compositionally biased region" description="Basic and acidic residues" evidence="1">
    <location>
        <begin position="292"/>
        <end position="302"/>
    </location>
</feature>
<gene>
    <name evidence="3" type="ORF">OBBRIDRAFT_840144</name>
</gene>
<name>A0A8E2AG60_9APHY</name>
<sequence length="322" mass="36262">MEDSTTAGYYYADRAVSHHNVSATRPLVEVKTPRFRNGHTPDGKPKASDYEPGVSRLILHAIRDWEVRLFTINAFPDQDLQLKWARESWDATCTTVGDVYELPDRILGLIRGCGANTRGAFHDEARKLMKEYGFIKDVSARTKAKNILLHNSLIGEDPSEAVFHFKDVQSRRGYRQNRVVVSLIEEEFFSKKLASAGVVHTDQFQPFSLPLLGITITTLQICIQEWAEGTFQPMVFSESNVKTLYEHHLAALKDYNSLNPAVVAKKRMKMYEQAWKRTGLHVPHATKGLSETTRRQAQEELAGHTGDTSDSEGEADALDGVE</sequence>
<dbReference type="Proteomes" id="UP000250043">
    <property type="component" value="Unassembled WGS sequence"/>
</dbReference>
<evidence type="ECO:0000259" key="2">
    <source>
        <dbReference type="Pfam" id="PF20149"/>
    </source>
</evidence>
<evidence type="ECO:0000256" key="1">
    <source>
        <dbReference type="SAM" id="MobiDB-lite"/>
    </source>
</evidence>
<protein>
    <recommendedName>
        <fullName evidence="2">DUF6532 domain-containing protein</fullName>
    </recommendedName>
</protein>
<evidence type="ECO:0000313" key="4">
    <source>
        <dbReference type="Proteomes" id="UP000250043"/>
    </source>
</evidence>
<feature type="compositionally biased region" description="Acidic residues" evidence="1">
    <location>
        <begin position="309"/>
        <end position="322"/>
    </location>
</feature>
<feature type="domain" description="DUF6532" evidence="2">
    <location>
        <begin position="60"/>
        <end position="254"/>
    </location>
</feature>
<accession>A0A8E2AG60</accession>
<dbReference type="EMBL" id="KV722783">
    <property type="protein sequence ID" value="OCH83868.1"/>
    <property type="molecule type" value="Genomic_DNA"/>
</dbReference>
<proteinExistence type="predicted"/>
<dbReference type="AlphaFoldDB" id="A0A8E2AG60"/>
<evidence type="ECO:0000313" key="3">
    <source>
        <dbReference type="EMBL" id="OCH83868.1"/>
    </source>
</evidence>
<reference evidence="3 4" key="1">
    <citation type="submission" date="2016-07" db="EMBL/GenBank/DDBJ databases">
        <title>Draft genome of the white-rot fungus Obba rivulosa 3A-2.</title>
        <authorList>
            <consortium name="DOE Joint Genome Institute"/>
            <person name="Miettinen O."/>
            <person name="Riley R."/>
            <person name="Acob R."/>
            <person name="Barry K."/>
            <person name="Cullen D."/>
            <person name="De Vries R."/>
            <person name="Hainaut M."/>
            <person name="Hatakka A."/>
            <person name="Henrissat B."/>
            <person name="Hilden K."/>
            <person name="Kuo R."/>
            <person name="Labutti K."/>
            <person name="Lipzen A."/>
            <person name="Makela M.R."/>
            <person name="Sandor L."/>
            <person name="Spatafora J.W."/>
            <person name="Grigoriev I.V."/>
            <person name="Hibbett D.S."/>
        </authorList>
    </citation>
    <scope>NUCLEOTIDE SEQUENCE [LARGE SCALE GENOMIC DNA]</scope>
    <source>
        <strain evidence="3 4">3A-2</strain>
    </source>
</reference>
<feature type="region of interest" description="Disordered" evidence="1">
    <location>
        <begin position="282"/>
        <end position="322"/>
    </location>
</feature>
<dbReference type="OrthoDB" id="2751838at2759"/>
<dbReference type="Pfam" id="PF20149">
    <property type="entry name" value="DUF6532"/>
    <property type="match status" value="1"/>
</dbReference>
<keyword evidence="4" id="KW-1185">Reference proteome</keyword>
<dbReference type="InterPro" id="IPR045341">
    <property type="entry name" value="DUF6532"/>
</dbReference>
<organism evidence="3 4">
    <name type="scientific">Obba rivulosa</name>
    <dbReference type="NCBI Taxonomy" id="1052685"/>
    <lineage>
        <taxon>Eukaryota</taxon>
        <taxon>Fungi</taxon>
        <taxon>Dikarya</taxon>
        <taxon>Basidiomycota</taxon>
        <taxon>Agaricomycotina</taxon>
        <taxon>Agaricomycetes</taxon>
        <taxon>Polyporales</taxon>
        <taxon>Gelatoporiaceae</taxon>
        <taxon>Obba</taxon>
    </lineage>
</organism>